<gene>
    <name evidence="4" type="ORF">DX908_13045</name>
</gene>
<evidence type="ECO:0000256" key="2">
    <source>
        <dbReference type="ARBA" id="ARBA00022801"/>
    </source>
</evidence>
<dbReference type="InterPro" id="IPR036526">
    <property type="entry name" value="C-N_Hydrolase_sf"/>
</dbReference>
<name>A0A371RKW8_9PROT</name>
<dbReference type="PROSITE" id="PS01227">
    <property type="entry name" value="UPF0012"/>
    <property type="match status" value="1"/>
</dbReference>
<evidence type="ECO:0000256" key="1">
    <source>
        <dbReference type="ARBA" id="ARBA00010613"/>
    </source>
</evidence>
<dbReference type="RefSeq" id="WP_116392743.1">
    <property type="nucleotide sequence ID" value="NZ_QUQO01000001.1"/>
</dbReference>
<dbReference type="PANTHER" id="PTHR23088:SF27">
    <property type="entry name" value="DEAMINATED GLUTATHIONE AMIDASE"/>
    <property type="match status" value="1"/>
</dbReference>
<sequence length="279" mass="30545">MLRAAAIQMRSGVSRSGNVAAAERLIREAAGAGATLIVTPEMTNVLDRDKERLFGDLPQEDGLSEITTFAEFSKELGMYLVIGSLAVALPDEDGQRKMANRCMMFGPNGEIARYDKIHLFDVDLPTGESWRESRMMKRGEEAVLARTDAASVGLSICYDVRFPHLYRALAKAGAEILTIPAAFTVPTGEAHWEVLLRARAIETGSFVIAAAQGGAHEDGRRTYGHSMIIDPWGRILTEKSDDEPGVIMADLDLDLVRDARTRIPSLALDRDTNVRTLEA</sequence>
<dbReference type="PROSITE" id="PS50263">
    <property type="entry name" value="CN_HYDROLASE"/>
    <property type="match status" value="1"/>
</dbReference>
<organism evidence="4 5">
    <name type="scientific">Parvularcula marina</name>
    <dbReference type="NCBI Taxonomy" id="2292771"/>
    <lineage>
        <taxon>Bacteria</taxon>
        <taxon>Pseudomonadati</taxon>
        <taxon>Pseudomonadota</taxon>
        <taxon>Alphaproteobacteria</taxon>
        <taxon>Parvularculales</taxon>
        <taxon>Parvularculaceae</taxon>
        <taxon>Parvularcula</taxon>
    </lineage>
</organism>
<dbReference type="AlphaFoldDB" id="A0A371RKW8"/>
<evidence type="ECO:0000313" key="5">
    <source>
        <dbReference type="Proteomes" id="UP000264589"/>
    </source>
</evidence>
<comment type="similarity">
    <text evidence="1">Belongs to the carbon-nitrogen hydrolase superfamily. NIT1/NIT2 family.</text>
</comment>
<dbReference type="InterPro" id="IPR045254">
    <property type="entry name" value="Nit1/2_C-N_Hydrolase"/>
</dbReference>
<keyword evidence="5" id="KW-1185">Reference proteome</keyword>
<dbReference type="Proteomes" id="UP000264589">
    <property type="component" value="Unassembled WGS sequence"/>
</dbReference>
<dbReference type="SUPFAM" id="SSF56317">
    <property type="entry name" value="Carbon-nitrogen hydrolase"/>
    <property type="match status" value="1"/>
</dbReference>
<comment type="caution">
    <text evidence="4">The sequence shown here is derived from an EMBL/GenBank/DDBJ whole genome shotgun (WGS) entry which is preliminary data.</text>
</comment>
<proteinExistence type="inferred from homology"/>
<dbReference type="InParanoid" id="A0A371RKW8"/>
<dbReference type="Gene3D" id="3.60.110.10">
    <property type="entry name" value="Carbon-nitrogen hydrolase"/>
    <property type="match status" value="1"/>
</dbReference>
<dbReference type="GO" id="GO:0016811">
    <property type="term" value="F:hydrolase activity, acting on carbon-nitrogen (but not peptide) bonds, in linear amides"/>
    <property type="evidence" value="ECO:0007669"/>
    <property type="project" value="InterPro"/>
</dbReference>
<accession>A0A371RKW8</accession>
<dbReference type="Pfam" id="PF00795">
    <property type="entry name" value="CN_hydrolase"/>
    <property type="match status" value="1"/>
</dbReference>
<dbReference type="FunCoup" id="A0A371RKW8">
    <property type="interactions" value="401"/>
</dbReference>
<dbReference type="OrthoDB" id="9811121at2"/>
<dbReference type="InterPro" id="IPR003010">
    <property type="entry name" value="C-N_Hydrolase"/>
</dbReference>
<dbReference type="CDD" id="cd07572">
    <property type="entry name" value="nit"/>
    <property type="match status" value="1"/>
</dbReference>
<feature type="domain" description="CN hydrolase" evidence="3">
    <location>
        <begin position="2"/>
        <end position="253"/>
    </location>
</feature>
<dbReference type="PANTHER" id="PTHR23088">
    <property type="entry name" value="NITRILASE-RELATED"/>
    <property type="match status" value="1"/>
</dbReference>
<keyword evidence="2 4" id="KW-0378">Hydrolase</keyword>
<evidence type="ECO:0000313" key="4">
    <source>
        <dbReference type="EMBL" id="RFB06110.1"/>
    </source>
</evidence>
<evidence type="ECO:0000259" key="3">
    <source>
        <dbReference type="PROSITE" id="PS50263"/>
    </source>
</evidence>
<reference evidence="4 5" key="1">
    <citation type="submission" date="2018-08" db="EMBL/GenBank/DDBJ databases">
        <title>Parvularcula sp. SM1705, isolated from surface water of the South Sea China.</title>
        <authorList>
            <person name="Sun L."/>
        </authorList>
    </citation>
    <scope>NUCLEOTIDE SEQUENCE [LARGE SCALE GENOMIC DNA]</scope>
    <source>
        <strain evidence="4 5">SM1705</strain>
    </source>
</reference>
<protein>
    <submittedName>
        <fullName evidence="4">Carbon-nitrogen hydrolase family protein</fullName>
    </submittedName>
</protein>
<dbReference type="EMBL" id="QUQO01000001">
    <property type="protein sequence ID" value="RFB06110.1"/>
    <property type="molecule type" value="Genomic_DNA"/>
</dbReference>
<dbReference type="InterPro" id="IPR001110">
    <property type="entry name" value="UPF0012_CS"/>
</dbReference>